<proteinExistence type="predicted"/>
<name>A0A1G6S7B1_9ACTN</name>
<dbReference type="RefSeq" id="WP_090855819.1">
    <property type="nucleotide sequence ID" value="NZ_FMZM01000006.1"/>
</dbReference>
<gene>
    <name evidence="1" type="ORF">SAMN05421872_10647</name>
</gene>
<keyword evidence="2" id="KW-1185">Reference proteome</keyword>
<dbReference type="STRING" id="1045774.SAMN05421872_10647"/>
<dbReference type="OrthoDB" id="9799092at2"/>
<dbReference type="InterPro" id="IPR007344">
    <property type="entry name" value="GrpB/CoaE"/>
</dbReference>
<sequence length="205" mass="22894">METHPLWRPYDVPTDEQIAAARVQAHVPEPVVVVPPDPEWPAAYDAVRARVVDALGERALAIEHVGSTSVPGLHAKPVIDVDLTVADSAREEDWLPDLEAAGFVLRVREPEWEQHRLVRLGAPYANVHVWGVGAQEPRRHAAFRDWLTGHADDHAAYADLKCSLGERGFTDAMDYNNAKAALIYDIYERIFAADPTHPHTPRPRE</sequence>
<dbReference type="SUPFAM" id="SSF81301">
    <property type="entry name" value="Nucleotidyltransferase"/>
    <property type="match status" value="1"/>
</dbReference>
<dbReference type="PANTHER" id="PTHR34822:SF1">
    <property type="entry name" value="GRPB FAMILY PROTEIN"/>
    <property type="match status" value="1"/>
</dbReference>
<accession>A0A1G6S7B1</accession>
<dbReference type="AlphaFoldDB" id="A0A1G6S7B1"/>
<dbReference type="Proteomes" id="UP000199034">
    <property type="component" value="Unassembled WGS sequence"/>
</dbReference>
<dbReference type="Gene3D" id="3.30.460.10">
    <property type="entry name" value="Beta Polymerase, domain 2"/>
    <property type="match status" value="1"/>
</dbReference>
<reference evidence="1 2" key="1">
    <citation type="submission" date="2016-10" db="EMBL/GenBank/DDBJ databases">
        <authorList>
            <person name="de Groot N.N."/>
        </authorList>
    </citation>
    <scope>NUCLEOTIDE SEQUENCE [LARGE SCALE GENOMIC DNA]</scope>
    <source>
        <strain evidence="1 2">CGMCC 4.6858</strain>
    </source>
</reference>
<evidence type="ECO:0000313" key="1">
    <source>
        <dbReference type="EMBL" id="SDD12729.1"/>
    </source>
</evidence>
<dbReference type="InterPro" id="IPR043519">
    <property type="entry name" value="NT_sf"/>
</dbReference>
<keyword evidence="1" id="KW-0808">Transferase</keyword>
<dbReference type="EMBL" id="FMZM01000006">
    <property type="protein sequence ID" value="SDD12729.1"/>
    <property type="molecule type" value="Genomic_DNA"/>
</dbReference>
<evidence type="ECO:0000313" key="2">
    <source>
        <dbReference type="Proteomes" id="UP000199034"/>
    </source>
</evidence>
<dbReference type="PANTHER" id="PTHR34822">
    <property type="entry name" value="GRPB DOMAIN PROTEIN (AFU_ORTHOLOGUE AFUA_1G01530)"/>
    <property type="match status" value="1"/>
</dbReference>
<dbReference type="Pfam" id="PF04229">
    <property type="entry name" value="GrpB"/>
    <property type="match status" value="1"/>
</dbReference>
<dbReference type="GO" id="GO:0016740">
    <property type="term" value="F:transferase activity"/>
    <property type="evidence" value="ECO:0007669"/>
    <property type="project" value="UniProtKB-KW"/>
</dbReference>
<organism evidence="1 2">
    <name type="scientific">Nocardioides lianchengensis</name>
    <dbReference type="NCBI Taxonomy" id="1045774"/>
    <lineage>
        <taxon>Bacteria</taxon>
        <taxon>Bacillati</taxon>
        <taxon>Actinomycetota</taxon>
        <taxon>Actinomycetes</taxon>
        <taxon>Propionibacteriales</taxon>
        <taxon>Nocardioidaceae</taxon>
        <taxon>Nocardioides</taxon>
    </lineage>
</organism>
<protein>
    <submittedName>
        <fullName evidence="1">GrpB domain, predicted nucleotidyltransferase, UPF0157 family</fullName>
    </submittedName>
</protein>